<dbReference type="EMBL" id="QNBE01000007">
    <property type="protein sequence ID" value="RKX71520.1"/>
    <property type="molecule type" value="Genomic_DNA"/>
</dbReference>
<dbReference type="PANTHER" id="PTHR11538">
    <property type="entry name" value="PHENYLALANYL-TRNA SYNTHETASE"/>
    <property type="match status" value="1"/>
</dbReference>
<dbReference type="InterPro" id="IPR010978">
    <property type="entry name" value="tRNA-bd_arm"/>
</dbReference>
<evidence type="ECO:0000256" key="3">
    <source>
        <dbReference type="ARBA" id="ARBA00011209"/>
    </source>
</evidence>
<comment type="catalytic activity">
    <reaction evidence="12 13">
        <text>tRNA(Phe) + L-phenylalanine + ATP = L-phenylalanyl-tRNA(Phe) + AMP + diphosphate + H(+)</text>
        <dbReference type="Rhea" id="RHEA:19413"/>
        <dbReference type="Rhea" id="RHEA-COMP:9668"/>
        <dbReference type="Rhea" id="RHEA-COMP:9699"/>
        <dbReference type="ChEBI" id="CHEBI:15378"/>
        <dbReference type="ChEBI" id="CHEBI:30616"/>
        <dbReference type="ChEBI" id="CHEBI:33019"/>
        <dbReference type="ChEBI" id="CHEBI:58095"/>
        <dbReference type="ChEBI" id="CHEBI:78442"/>
        <dbReference type="ChEBI" id="CHEBI:78531"/>
        <dbReference type="ChEBI" id="CHEBI:456215"/>
        <dbReference type="EC" id="6.1.1.20"/>
    </reaction>
</comment>
<evidence type="ECO:0000256" key="2">
    <source>
        <dbReference type="ARBA" id="ARBA00010207"/>
    </source>
</evidence>
<keyword evidence="8 13" id="KW-0067">ATP-binding</keyword>
<evidence type="ECO:0000256" key="6">
    <source>
        <dbReference type="ARBA" id="ARBA00022723"/>
    </source>
</evidence>
<dbReference type="InterPro" id="IPR022911">
    <property type="entry name" value="Phe_tRNA_ligase_alpha1_bac"/>
</dbReference>
<evidence type="ECO:0000256" key="1">
    <source>
        <dbReference type="ARBA" id="ARBA00004496"/>
    </source>
</evidence>
<keyword evidence="9 13" id="KW-0460">Magnesium</keyword>
<name>A0A660SNH1_UNCW3</name>
<evidence type="ECO:0000256" key="10">
    <source>
        <dbReference type="ARBA" id="ARBA00022917"/>
    </source>
</evidence>
<dbReference type="HAMAP" id="MF_00281">
    <property type="entry name" value="Phe_tRNA_synth_alpha1"/>
    <property type="match status" value="1"/>
</dbReference>
<dbReference type="Pfam" id="PF01409">
    <property type="entry name" value="tRNA-synt_2d"/>
    <property type="match status" value="1"/>
</dbReference>
<dbReference type="GO" id="GO:0000287">
    <property type="term" value="F:magnesium ion binding"/>
    <property type="evidence" value="ECO:0007669"/>
    <property type="project" value="UniProtKB-UniRule"/>
</dbReference>
<dbReference type="PANTHER" id="PTHR11538:SF41">
    <property type="entry name" value="PHENYLALANINE--TRNA LIGASE, MITOCHONDRIAL"/>
    <property type="match status" value="1"/>
</dbReference>
<feature type="binding site" evidence="13">
    <location>
        <position position="248"/>
    </location>
    <ligand>
        <name>Mg(2+)</name>
        <dbReference type="ChEBI" id="CHEBI:18420"/>
        <note>shared with beta subunit</note>
    </ligand>
</feature>
<evidence type="ECO:0000313" key="15">
    <source>
        <dbReference type="EMBL" id="RKX71520.1"/>
    </source>
</evidence>
<dbReference type="EC" id="6.1.1.20" evidence="13"/>
<evidence type="ECO:0000256" key="9">
    <source>
        <dbReference type="ARBA" id="ARBA00022842"/>
    </source>
</evidence>
<dbReference type="InterPro" id="IPR006195">
    <property type="entry name" value="aa-tRNA-synth_II"/>
</dbReference>
<protein>
    <recommendedName>
        <fullName evidence="13">Phenylalanine--tRNA ligase alpha subunit</fullName>
        <ecNumber evidence="13">6.1.1.20</ecNumber>
    </recommendedName>
    <alternativeName>
        <fullName evidence="13">Phenylalanyl-tRNA synthetase alpha subunit</fullName>
        <shortName evidence="13">PheRS</shortName>
    </alternativeName>
</protein>
<dbReference type="InterPro" id="IPR004188">
    <property type="entry name" value="Phe-tRNA_ligase_II_N"/>
</dbReference>
<dbReference type="GO" id="GO:0006432">
    <property type="term" value="P:phenylalanyl-tRNA aminoacylation"/>
    <property type="evidence" value="ECO:0007669"/>
    <property type="project" value="UniProtKB-UniRule"/>
</dbReference>
<sequence length="334" mass="38382">MLEELKRFEAEVDTALKGVKDPEGLEQLRLRFLGRKGRINEFFKRLGRLPVEERPKVGKILNQLKARIESTIASRRSELKEQEVPRIDLTLPGRMGWVGHPNPLSLVIDEIIDFFVGLGFTVEFGPEIETDWYNFEALNIPPYHPSREMFSSFYLGDELLLRSHTSPVQIRVMERKGVPIRFIAPGPVYRVDKFDATHSPFFYQIEGLYVDQEVSFAELKGDLEAFAKHIFGESVRVRFFPSYFPFTEPSAEMSISCPICQGKGCRVCGDSGWLEILGCGMVHPNVFKSVGIDPDRYQGYAFGLGAERIAMIKYIIGDIRLFYENDFRFLDQFR</sequence>
<comment type="subunit">
    <text evidence="3 13">Tetramer of two alpha and two beta subunits.</text>
</comment>
<evidence type="ECO:0000256" key="5">
    <source>
        <dbReference type="ARBA" id="ARBA00022598"/>
    </source>
</evidence>
<dbReference type="AlphaFoldDB" id="A0A660SNH1"/>
<dbReference type="GO" id="GO:0005737">
    <property type="term" value="C:cytoplasm"/>
    <property type="evidence" value="ECO:0007669"/>
    <property type="project" value="UniProtKB-SubCell"/>
</dbReference>
<keyword evidence="5 13" id="KW-0436">Ligase</keyword>
<keyword evidence="11 13" id="KW-0030">Aminoacyl-tRNA synthetase</keyword>
<dbReference type="SUPFAM" id="SSF55681">
    <property type="entry name" value="Class II aaRS and biotin synthetases"/>
    <property type="match status" value="1"/>
</dbReference>
<comment type="caution">
    <text evidence="15">The sequence shown here is derived from an EMBL/GenBank/DDBJ whole genome shotgun (WGS) entry which is preliminary data.</text>
</comment>
<feature type="domain" description="Aminoacyl-transfer RNA synthetases class-II family profile" evidence="14">
    <location>
        <begin position="113"/>
        <end position="312"/>
    </location>
</feature>
<keyword evidence="6 13" id="KW-0479">Metal-binding</keyword>
<keyword evidence="7 13" id="KW-0547">Nucleotide-binding</keyword>
<accession>A0A660SNH1</accession>
<evidence type="ECO:0000256" key="7">
    <source>
        <dbReference type="ARBA" id="ARBA00022741"/>
    </source>
</evidence>
<organism evidence="15 16">
    <name type="scientific">candidate division WOR-3 bacterium</name>
    <dbReference type="NCBI Taxonomy" id="2052148"/>
    <lineage>
        <taxon>Bacteria</taxon>
        <taxon>Bacteria division WOR-3</taxon>
    </lineage>
</organism>
<evidence type="ECO:0000256" key="13">
    <source>
        <dbReference type="HAMAP-Rule" id="MF_00281"/>
    </source>
</evidence>
<dbReference type="Gene3D" id="3.30.930.10">
    <property type="entry name" value="Bira Bifunctional Protein, Domain 2"/>
    <property type="match status" value="1"/>
</dbReference>
<evidence type="ECO:0000313" key="16">
    <source>
        <dbReference type="Proteomes" id="UP000268469"/>
    </source>
</evidence>
<gene>
    <name evidence="13" type="primary">pheS</name>
    <name evidence="15" type="ORF">DRP53_01310</name>
</gene>
<evidence type="ECO:0000256" key="12">
    <source>
        <dbReference type="ARBA" id="ARBA00049255"/>
    </source>
</evidence>
<comment type="similarity">
    <text evidence="2 13">Belongs to the class-II aminoacyl-tRNA synthetase family. Phe-tRNA synthetase alpha subunit type 1 subfamily.</text>
</comment>
<evidence type="ECO:0000259" key="14">
    <source>
        <dbReference type="PROSITE" id="PS50862"/>
    </source>
</evidence>
<evidence type="ECO:0000256" key="4">
    <source>
        <dbReference type="ARBA" id="ARBA00022490"/>
    </source>
</evidence>
<reference evidence="15 16" key="1">
    <citation type="submission" date="2018-06" db="EMBL/GenBank/DDBJ databases">
        <title>Extensive metabolic versatility and redundancy in microbially diverse, dynamic hydrothermal sediments.</title>
        <authorList>
            <person name="Dombrowski N."/>
            <person name="Teske A."/>
            <person name="Baker B.J."/>
        </authorList>
    </citation>
    <scope>NUCLEOTIDE SEQUENCE [LARGE SCALE GENOMIC DNA]</scope>
    <source>
        <strain evidence="15">B36_G15</strain>
    </source>
</reference>
<dbReference type="InterPro" id="IPR002319">
    <property type="entry name" value="Phenylalanyl-tRNA_Synthase"/>
</dbReference>
<comment type="cofactor">
    <cofactor evidence="13">
        <name>Mg(2+)</name>
        <dbReference type="ChEBI" id="CHEBI:18420"/>
    </cofactor>
    <text evidence="13">Binds 2 magnesium ions per tetramer.</text>
</comment>
<evidence type="ECO:0000256" key="8">
    <source>
        <dbReference type="ARBA" id="ARBA00022840"/>
    </source>
</evidence>
<comment type="subcellular location">
    <subcellularLocation>
        <location evidence="1 13">Cytoplasm</location>
    </subcellularLocation>
</comment>
<keyword evidence="10 13" id="KW-0648">Protein biosynthesis</keyword>
<dbReference type="GO" id="GO:0005524">
    <property type="term" value="F:ATP binding"/>
    <property type="evidence" value="ECO:0007669"/>
    <property type="project" value="UniProtKB-UniRule"/>
</dbReference>
<dbReference type="PROSITE" id="PS50862">
    <property type="entry name" value="AA_TRNA_LIGASE_II"/>
    <property type="match status" value="1"/>
</dbReference>
<dbReference type="SUPFAM" id="SSF46589">
    <property type="entry name" value="tRNA-binding arm"/>
    <property type="match status" value="1"/>
</dbReference>
<dbReference type="Proteomes" id="UP000268469">
    <property type="component" value="Unassembled WGS sequence"/>
</dbReference>
<keyword evidence="4 13" id="KW-0963">Cytoplasm</keyword>
<proteinExistence type="inferred from homology"/>
<evidence type="ECO:0000256" key="11">
    <source>
        <dbReference type="ARBA" id="ARBA00023146"/>
    </source>
</evidence>
<dbReference type="NCBIfam" id="TIGR00468">
    <property type="entry name" value="pheS"/>
    <property type="match status" value="1"/>
</dbReference>
<dbReference type="CDD" id="cd00496">
    <property type="entry name" value="PheRS_alpha_core"/>
    <property type="match status" value="1"/>
</dbReference>
<dbReference type="InterPro" id="IPR004529">
    <property type="entry name" value="Phe-tRNA-synth_IIc_asu"/>
</dbReference>
<dbReference type="GO" id="GO:0000049">
    <property type="term" value="F:tRNA binding"/>
    <property type="evidence" value="ECO:0007669"/>
    <property type="project" value="InterPro"/>
</dbReference>
<dbReference type="GO" id="GO:0004826">
    <property type="term" value="F:phenylalanine-tRNA ligase activity"/>
    <property type="evidence" value="ECO:0007669"/>
    <property type="project" value="UniProtKB-UniRule"/>
</dbReference>
<dbReference type="Pfam" id="PF02912">
    <property type="entry name" value="Phe_tRNA-synt_N"/>
    <property type="match status" value="1"/>
</dbReference>
<dbReference type="InterPro" id="IPR045864">
    <property type="entry name" value="aa-tRNA-synth_II/BPL/LPL"/>
</dbReference>